<dbReference type="EMBL" id="JACJTU010000078">
    <property type="protein sequence ID" value="MBD2739313.1"/>
    <property type="molecule type" value="Genomic_DNA"/>
</dbReference>
<keyword evidence="2" id="KW-1185">Reference proteome</keyword>
<accession>A0ABR8KN00</accession>
<gene>
    <name evidence="1" type="ORF">H6H03_36570</name>
</gene>
<comment type="caution">
    <text evidence="1">The sequence shown here is derived from an EMBL/GenBank/DDBJ whole genome shotgun (WGS) entry which is preliminary data.</text>
</comment>
<proteinExistence type="predicted"/>
<dbReference type="Proteomes" id="UP000637383">
    <property type="component" value="Unassembled WGS sequence"/>
</dbReference>
<organism evidence="1 2">
    <name type="scientific">Nostoc paludosum FACHB-159</name>
    <dbReference type="NCBI Taxonomy" id="2692908"/>
    <lineage>
        <taxon>Bacteria</taxon>
        <taxon>Bacillati</taxon>
        <taxon>Cyanobacteriota</taxon>
        <taxon>Cyanophyceae</taxon>
        <taxon>Nostocales</taxon>
        <taxon>Nostocaceae</taxon>
        <taxon>Nostoc</taxon>
    </lineage>
</organism>
<evidence type="ECO:0000313" key="1">
    <source>
        <dbReference type="EMBL" id="MBD2739313.1"/>
    </source>
</evidence>
<name>A0ABR8KN00_9NOSO</name>
<evidence type="ECO:0008006" key="3">
    <source>
        <dbReference type="Google" id="ProtNLM"/>
    </source>
</evidence>
<protein>
    <recommendedName>
        <fullName evidence="3">Lipase</fullName>
    </recommendedName>
</protein>
<reference evidence="1 2" key="1">
    <citation type="journal article" date="2020" name="ISME J.">
        <title>Comparative genomics reveals insights into cyanobacterial evolution and habitat adaptation.</title>
        <authorList>
            <person name="Chen M.Y."/>
            <person name="Teng W.K."/>
            <person name="Zhao L."/>
            <person name="Hu C.X."/>
            <person name="Zhou Y.K."/>
            <person name="Han B.P."/>
            <person name="Song L.R."/>
            <person name="Shu W.S."/>
        </authorList>
    </citation>
    <scope>NUCLEOTIDE SEQUENCE [LARGE SCALE GENOMIC DNA]</scope>
    <source>
        <strain evidence="1 2">FACHB-159</strain>
    </source>
</reference>
<dbReference type="Gene3D" id="3.40.50.1110">
    <property type="entry name" value="SGNH hydrolase"/>
    <property type="match status" value="1"/>
</dbReference>
<dbReference type="RefSeq" id="WP_190959814.1">
    <property type="nucleotide sequence ID" value="NZ_JACJTU010000078.1"/>
</dbReference>
<dbReference type="SUPFAM" id="SSF52266">
    <property type="entry name" value="SGNH hydrolase"/>
    <property type="match status" value="1"/>
</dbReference>
<dbReference type="InterPro" id="IPR036514">
    <property type="entry name" value="SGNH_hydro_sf"/>
</dbReference>
<evidence type="ECO:0000313" key="2">
    <source>
        <dbReference type="Proteomes" id="UP000637383"/>
    </source>
</evidence>
<sequence>MKLFTIGDSISQGFMSLAAARTDLCFSTLIAKSMGLQVGGEYLYPEWRMGGLPVNIENILRRLEKKYGSDINGFDWVTILPTIEKVLDEAEDYYERQGGSANQPYPGGFEFFHNVAIQGFDIADSWMITPRICKYQIEISNEKGENKPDFLGLPNAAFYRTALKVLNPSLNPIYDNYSQLDWLKHHTTAAQGVENLIIWLGSNNALGTVISLQINQTPNDSNKTLKNPSQEPESFREAREQWNLWHPNDFEVEYQELLDRVDTIMQGNNNPDWNVFIGTVPLITIIPLAKGVGPTTEINIPGDDKPSIYYKYYTYFPFEEDTIRKTGTLYLTLQDALYIDDCIRKYNQIIRELVKSKNSKYQRSRYHIVELADALEEIAFKRNAGQVQYDFPEYFDFVYPQVNTKYYHADTSGRLRQGGLFSLDGIHPSAIGQGLIAYEFLKVMAQIGVVNSTELDWKSIFLSDKLYSQPITLMHEFYDNKEFAEAIIKLFGRNPLARNVPMTRRLG</sequence>